<reference evidence="3" key="1">
    <citation type="submission" date="2012-01" db="EMBL/GenBank/DDBJ databases">
        <title>The Genome Sequence of Oreochromis niloticus (Nile Tilapia).</title>
        <authorList>
            <consortium name="Broad Institute Genome Assembly Team"/>
            <consortium name="Broad Institute Sequencing Platform"/>
            <person name="Di Palma F."/>
            <person name="Johnson J."/>
            <person name="Lander E.S."/>
            <person name="Lindblad-Toh K."/>
        </authorList>
    </citation>
    <scope>NUCLEOTIDE SEQUENCE [LARGE SCALE GENOMIC DNA]</scope>
</reference>
<dbReference type="PANTHER" id="PTHR33332">
    <property type="entry name" value="REVERSE TRANSCRIPTASE DOMAIN-CONTAINING PROTEIN"/>
    <property type="match status" value="1"/>
</dbReference>
<keyword evidence="3" id="KW-1185">Reference proteome</keyword>
<dbReference type="PROSITE" id="PS50878">
    <property type="entry name" value="RT_POL"/>
    <property type="match status" value="1"/>
</dbReference>
<evidence type="ECO:0000259" key="1">
    <source>
        <dbReference type="PROSITE" id="PS50878"/>
    </source>
</evidence>
<dbReference type="InParanoid" id="A0A669DZL3"/>
<dbReference type="Proteomes" id="UP000005207">
    <property type="component" value="Linkage group LG6"/>
</dbReference>
<dbReference type="Ensembl" id="ENSONIT00000062787.1">
    <property type="protein sequence ID" value="ENSONIP00000065928.1"/>
    <property type="gene ID" value="ENSONIG00000029917.1"/>
</dbReference>
<organism evidence="2 3">
    <name type="scientific">Oreochromis niloticus</name>
    <name type="common">Nile tilapia</name>
    <name type="synonym">Tilapia nilotica</name>
    <dbReference type="NCBI Taxonomy" id="8128"/>
    <lineage>
        <taxon>Eukaryota</taxon>
        <taxon>Metazoa</taxon>
        <taxon>Chordata</taxon>
        <taxon>Craniata</taxon>
        <taxon>Vertebrata</taxon>
        <taxon>Euteleostomi</taxon>
        <taxon>Actinopterygii</taxon>
        <taxon>Neopterygii</taxon>
        <taxon>Teleostei</taxon>
        <taxon>Neoteleostei</taxon>
        <taxon>Acanthomorphata</taxon>
        <taxon>Ovalentaria</taxon>
        <taxon>Cichlomorphae</taxon>
        <taxon>Cichliformes</taxon>
        <taxon>Cichlidae</taxon>
        <taxon>African cichlids</taxon>
        <taxon>Pseudocrenilabrinae</taxon>
        <taxon>Oreochromini</taxon>
        <taxon>Oreochromis</taxon>
    </lineage>
</organism>
<feature type="domain" description="Reverse transcriptase" evidence="1">
    <location>
        <begin position="58"/>
        <end position="343"/>
    </location>
</feature>
<name>A0A669DZL3_ORENI</name>
<evidence type="ECO:0000313" key="3">
    <source>
        <dbReference type="Proteomes" id="UP000005207"/>
    </source>
</evidence>
<evidence type="ECO:0000313" key="2">
    <source>
        <dbReference type="Ensembl" id="ENSONIP00000065928.1"/>
    </source>
</evidence>
<dbReference type="GeneTree" id="ENSGT01150000286909"/>
<dbReference type="InterPro" id="IPR000477">
    <property type="entry name" value="RT_dom"/>
</dbReference>
<dbReference type="SUPFAM" id="SSF56672">
    <property type="entry name" value="DNA/RNA polymerases"/>
    <property type="match status" value="1"/>
</dbReference>
<reference evidence="2" key="2">
    <citation type="submission" date="2025-08" db="UniProtKB">
        <authorList>
            <consortium name="Ensembl"/>
        </authorList>
    </citation>
    <scope>IDENTIFICATION</scope>
</reference>
<dbReference type="Pfam" id="PF00078">
    <property type="entry name" value="RVT_1"/>
    <property type="match status" value="1"/>
</dbReference>
<protein>
    <recommendedName>
        <fullName evidence="1">Reverse transcriptase domain-containing protein</fullName>
    </recommendedName>
</protein>
<dbReference type="InterPro" id="IPR043502">
    <property type="entry name" value="DNA/RNA_pol_sf"/>
</dbReference>
<proteinExistence type="predicted"/>
<accession>A0A669DZL3</accession>
<reference evidence="2" key="3">
    <citation type="submission" date="2025-09" db="UniProtKB">
        <authorList>
            <consortium name="Ensembl"/>
        </authorList>
    </citation>
    <scope>IDENTIFICATION</scope>
</reference>
<dbReference type="AlphaFoldDB" id="A0A669DZL3"/>
<sequence>MLKEAGQWGKARMVILIIVGFNAPPKGFRRAFPTAKKNLEILDFFGGLGMTPRLIFRCLTTASSKDESLSIAAFKTLSGEPNSLMRDLAIFFMNCFPLFMRLVVDSVLLSSGLIRSLRRLMATSSSADRDTDCLVSDLDFTRTLTKRKKARSSDVFSTSEDDADTEPFSDILDLSSAFDMVDHNILLRRLEHVVGIKGSALNWFNSYLTDRSYSVVMGGYSSSVAPLCCGVPQGSVLDPLLFSLYVLPLGSVFEKYNISYHFYADDIQIYCQLTDGLSASLSSLYDCLREVKDWLSENSLVLNEKKTEVMVFDSHIPRDQLVALLGPLANSLSDSMRNLGVYLDSSFKLDKQV</sequence>